<dbReference type="EMBL" id="GL445871">
    <property type="protein sequence ID" value="EFN88982.1"/>
    <property type="molecule type" value="Genomic_DNA"/>
</dbReference>
<evidence type="ECO:0000313" key="3">
    <source>
        <dbReference type="EMBL" id="EFN88982.1"/>
    </source>
</evidence>
<feature type="region of interest" description="Disordered" evidence="2">
    <location>
        <begin position="1"/>
        <end position="54"/>
    </location>
</feature>
<dbReference type="Proteomes" id="UP000008237">
    <property type="component" value="Unassembled WGS sequence"/>
</dbReference>
<dbReference type="OrthoDB" id="7555146at2759"/>
<feature type="region of interest" description="Disordered" evidence="2">
    <location>
        <begin position="144"/>
        <end position="254"/>
    </location>
</feature>
<reference evidence="3 4" key="1">
    <citation type="journal article" date="2010" name="Science">
        <title>Genomic comparison of the ants Camponotus floridanus and Harpegnathos saltator.</title>
        <authorList>
            <person name="Bonasio R."/>
            <person name="Zhang G."/>
            <person name="Ye C."/>
            <person name="Mutti N.S."/>
            <person name="Fang X."/>
            <person name="Qin N."/>
            <person name="Donahue G."/>
            <person name="Yang P."/>
            <person name="Li Q."/>
            <person name="Li C."/>
            <person name="Zhang P."/>
            <person name="Huang Z."/>
            <person name="Berger S.L."/>
            <person name="Reinberg D."/>
            <person name="Wang J."/>
            <person name="Liebig J."/>
        </authorList>
    </citation>
    <scope>NUCLEOTIDE SEQUENCE [LARGE SCALE GENOMIC DNA]</scope>
    <source>
        <strain evidence="3 4">R22 G/1</strain>
    </source>
</reference>
<dbReference type="InParanoid" id="E2B5Q0"/>
<keyword evidence="1" id="KW-0175">Coiled coil</keyword>
<feature type="region of interest" description="Disordered" evidence="2">
    <location>
        <begin position="302"/>
        <end position="411"/>
    </location>
</feature>
<feature type="compositionally biased region" description="Polar residues" evidence="2">
    <location>
        <begin position="34"/>
        <end position="49"/>
    </location>
</feature>
<name>E2B5Q0_HARSA</name>
<evidence type="ECO:0000256" key="2">
    <source>
        <dbReference type="SAM" id="MobiDB-lite"/>
    </source>
</evidence>
<feature type="compositionally biased region" description="Basic and acidic residues" evidence="2">
    <location>
        <begin position="362"/>
        <end position="373"/>
    </location>
</feature>
<accession>E2B5Q0</accession>
<sequence>MNLTNKGNSTPGGSPNIYLENPPSSEVGPMDSGGDQSLPTNSRINNNPSDETEFHKKKCVILTEENHKLLSRIKFLEERLDAYEKNRGQSGLVSLVKAAGLGEGKPRNQTRVDRARNNPILDGSNVTTKELDVTIFGAENRREVRGLPRNEGGKTLANTSQKNGLYWETRSVSPRGKKGRPRSGGIEPPLESGKRLPRRGDGETTPRVEEGPSNEGKVLSRGDGATSVDRTPVKNKPGPFSSKRGGLKATGGRDVSADADAIGSLNKPKIVEDIMLSQRSKVVIRDIMGRFTSTSVPDTTSVVNNTASNGSKPATTKAPVSDGAKVVKGGTQESNKRMRERMSGSGSSVGSIISVRTSTSREQPHPEPILVRKRDPRGRKPTTGLGVGLREKERQKRCEKNRRPSNISKDI</sequence>
<gene>
    <name evidence="3" type="ORF">EAI_05388</name>
</gene>
<feature type="compositionally biased region" description="Basic and acidic residues" evidence="2">
    <location>
        <begin position="389"/>
        <end position="402"/>
    </location>
</feature>
<feature type="coiled-coil region" evidence="1">
    <location>
        <begin position="59"/>
        <end position="86"/>
    </location>
</feature>
<feature type="compositionally biased region" description="Polar residues" evidence="2">
    <location>
        <begin position="1"/>
        <end position="13"/>
    </location>
</feature>
<feature type="compositionally biased region" description="Low complexity" evidence="2">
    <location>
        <begin position="343"/>
        <end position="361"/>
    </location>
</feature>
<evidence type="ECO:0000313" key="4">
    <source>
        <dbReference type="Proteomes" id="UP000008237"/>
    </source>
</evidence>
<dbReference type="AlphaFoldDB" id="E2B5Q0"/>
<organism evidence="4">
    <name type="scientific">Harpegnathos saltator</name>
    <name type="common">Jerdon's jumping ant</name>
    <dbReference type="NCBI Taxonomy" id="610380"/>
    <lineage>
        <taxon>Eukaryota</taxon>
        <taxon>Metazoa</taxon>
        <taxon>Ecdysozoa</taxon>
        <taxon>Arthropoda</taxon>
        <taxon>Hexapoda</taxon>
        <taxon>Insecta</taxon>
        <taxon>Pterygota</taxon>
        <taxon>Neoptera</taxon>
        <taxon>Endopterygota</taxon>
        <taxon>Hymenoptera</taxon>
        <taxon>Apocrita</taxon>
        <taxon>Aculeata</taxon>
        <taxon>Formicoidea</taxon>
        <taxon>Formicidae</taxon>
        <taxon>Ponerinae</taxon>
        <taxon>Ponerini</taxon>
        <taxon>Harpegnathos</taxon>
    </lineage>
</organism>
<evidence type="ECO:0000256" key="1">
    <source>
        <dbReference type="SAM" id="Coils"/>
    </source>
</evidence>
<keyword evidence="4" id="KW-1185">Reference proteome</keyword>
<feature type="compositionally biased region" description="Basic and acidic residues" evidence="2">
    <location>
        <begin position="192"/>
        <end position="210"/>
    </location>
</feature>
<proteinExistence type="predicted"/>
<protein>
    <submittedName>
        <fullName evidence="3">Uncharacterized protein</fullName>
    </submittedName>
</protein>